<dbReference type="PROSITE" id="PS50089">
    <property type="entry name" value="ZF_RING_2"/>
    <property type="match status" value="1"/>
</dbReference>
<dbReference type="InterPro" id="IPR013083">
    <property type="entry name" value="Znf_RING/FYVE/PHD"/>
</dbReference>
<dbReference type="InterPro" id="IPR047153">
    <property type="entry name" value="TRIM45/56/19-like"/>
</dbReference>
<dbReference type="EMBL" id="JAIWYP010000008">
    <property type="protein sequence ID" value="KAH3790723.1"/>
    <property type="molecule type" value="Genomic_DNA"/>
</dbReference>
<evidence type="ECO:0000313" key="9">
    <source>
        <dbReference type="Proteomes" id="UP000828390"/>
    </source>
</evidence>
<dbReference type="AlphaFoldDB" id="A0A9D4F4C1"/>
<dbReference type="InterPro" id="IPR018957">
    <property type="entry name" value="Znf_C3HC4_RING-type"/>
</dbReference>
<dbReference type="SMART" id="SM00184">
    <property type="entry name" value="RING"/>
    <property type="match status" value="1"/>
</dbReference>
<keyword evidence="5" id="KW-0175">Coiled coil</keyword>
<dbReference type="OrthoDB" id="10066958at2759"/>
<dbReference type="PROSITE" id="PS00518">
    <property type="entry name" value="ZF_RING_1"/>
    <property type="match status" value="1"/>
</dbReference>
<sequence length="377" mass="43106">MATNKESIAENDSKCSICKFIFWYPRILPCKHSFCHVCLCGVIKRNEGSSAFLCPLCQASTNTDAPISTESTEILVTKFRVNVALQSPLERRCVCRVCKTDIKDVIATLYCMNCCEHMCSVCGEIHTKYKQMANHLLCRSKDAPPPNVRNLLQELRFCPSHGTENLEYICYDHDQPCCNKCAITSHRKCEKVMLISDVIKSDKSYEASVKEWKEMIDNALKRVSALCSHLKKEPSRISNRHENIKTQLNEIKSAVNQELESLRKTVERAFTEEKSKILTSTDESLRDATAKMTDIQHKKEELECVLSNGDDVQKYLYMRNQPKCVDADAAWQTVFTQKRIILHNRSCLSRCKDKQTLLDCVLADIKSLVEVKQEICK</sequence>
<evidence type="ECO:0000313" key="8">
    <source>
        <dbReference type="EMBL" id="KAH3790723.1"/>
    </source>
</evidence>
<proteinExistence type="predicted"/>
<feature type="domain" description="B box-type" evidence="7">
    <location>
        <begin position="153"/>
        <end position="194"/>
    </location>
</feature>
<gene>
    <name evidence="8" type="ORF">DPMN_168930</name>
</gene>
<feature type="domain" description="B box-type" evidence="7">
    <location>
        <begin position="90"/>
        <end position="135"/>
    </location>
</feature>
<comment type="caution">
    <text evidence="8">The sequence shown here is derived from an EMBL/GenBank/DDBJ whole genome shotgun (WGS) entry which is preliminary data.</text>
</comment>
<reference evidence="8" key="2">
    <citation type="submission" date="2020-11" db="EMBL/GenBank/DDBJ databases">
        <authorList>
            <person name="McCartney M.A."/>
            <person name="Auch B."/>
            <person name="Kono T."/>
            <person name="Mallez S."/>
            <person name="Becker A."/>
            <person name="Gohl D.M."/>
            <person name="Silverstein K.A.T."/>
            <person name="Koren S."/>
            <person name="Bechman K.B."/>
            <person name="Herman A."/>
            <person name="Abrahante J.E."/>
            <person name="Garbe J."/>
        </authorList>
    </citation>
    <scope>NUCLEOTIDE SEQUENCE</scope>
    <source>
        <strain evidence="8">Duluth1</strain>
        <tissue evidence="8">Whole animal</tissue>
    </source>
</reference>
<feature type="coiled-coil region" evidence="5">
    <location>
        <begin position="245"/>
        <end position="305"/>
    </location>
</feature>
<keyword evidence="3" id="KW-0862">Zinc</keyword>
<dbReference type="Pfam" id="PF00097">
    <property type="entry name" value="zf-C3HC4"/>
    <property type="match status" value="1"/>
</dbReference>
<dbReference type="GO" id="GO:0008270">
    <property type="term" value="F:zinc ion binding"/>
    <property type="evidence" value="ECO:0007669"/>
    <property type="project" value="UniProtKB-KW"/>
</dbReference>
<evidence type="ECO:0000256" key="4">
    <source>
        <dbReference type="PROSITE-ProRule" id="PRU00024"/>
    </source>
</evidence>
<keyword evidence="1" id="KW-0479">Metal-binding</keyword>
<evidence type="ECO:0000256" key="2">
    <source>
        <dbReference type="ARBA" id="ARBA00022771"/>
    </source>
</evidence>
<dbReference type="Proteomes" id="UP000828390">
    <property type="component" value="Unassembled WGS sequence"/>
</dbReference>
<evidence type="ECO:0000256" key="5">
    <source>
        <dbReference type="SAM" id="Coils"/>
    </source>
</evidence>
<name>A0A9D4F4C1_DREPO</name>
<evidence type="ECO:0000259" key="6">
    <source>
        <dbReference type="PROSITE" id="PS50089"/>
    </source>
</evidence>
<protein>
    <submittedName>
        <fullName evidence="8">Uncharacterized protein</fullName>
    </submittedName>
</protein>
<evidence type="ECO:0000256" key="1">
    <source>
        <dbReference type="ARBA" id="ARBA00022723"/>
    </source>
</evidence>
<organism evidence="8 9">
    <name type="scientific">Dreissena polymorpha</name>
    <name type="common">Zebra mussel</name>
    <name type="synonym">Mytilus polymorpha</name>
    <dbReference type="NCBI Taxonomy" id="45954"/>
    <lineage>
        <taxon>Eukaryota</taxon>
        <taxon>Metazoa</taxon>
        <taxon>Spiralia</taxon>
        <taxon>Lophotrochozoa</taxon>
        <taxon>Mollusca</taxon>
        <taxon>Bivalvia</taxon>
        <taxon>Autobranchia</taxon>
        <taxon>Heteroconchia</taxon>
        <taxon>Euheterodonta</taxon>
        <taxon>Imparidentia</taxon>
        <taxon>Neoheterodontei</taxon>
        <taxon>Myida</taxon>
        <taxon>Dreissenoidea</taxon>
        <taxon>Dreissenidae</taxon>
        <taxon>Dreissena</taxon>
    </lineage>
</organism>
<dbReference type="SUPFAM" id="SSF57845">
    <property type="entry name" value="B-box zinc-binding domain"/>
    <property type="match status" value="1"/>
</dbReference>
<dbReference type="Pfam" id="PF00643">
    <property type="entry name" value="zf-B_box"/>
    <property type="match status" value="1"/>
</dbReference>
<dbReference type="PANTHER" id="PTHR25462">
    <property type="entry name" value="BONUS, ISOFORM C-RELATED"/>
    <property type="match status" value="1"/>
</dbReference>
<dbReference type="PANTHER" id="PTHR25462:SF296">
    <property type="entry name" value="MEIOTIC P26, ISOFORM F"/>
    <property type="match status" value="1"/>
</dbReference>
<accession>A0A9D4F4C1</accession>
<evidence type="ECO:0000259" key="7">
    <source>
        <dbReference type="PROSITE" id="PS50119"/>
    </source>
</evidence>
<dbReference type="Gene3D" id="3.30.40.10">
    <property type="entry name" value="Zinc/RING finger domain, C3HC4 (zinc finger)"/>
    <property type="match status" value="1"/>
</dbReference>
<keyword evidence="2 4" id="KW-0863">Zinc-finger</keyword>
<dbReference type="InterPro" id="IPR000315">
    <property type="entry name" value="Znf_B-box"/>
</dbReference>
<keyword evidence="9" id="KW-1185">Reference proteome</keyword>
<evidence type="ECO:0000256" key="3">
    <source>
        <dbReference type="ARBA" id="ARBA00022833"/>
    </source>
</evidence>
<dbReference type="InterPro" id="IPR017907">
    <property type="entry name" value="Znf_RING_CS"/>
</dbReference>
<reference evidence="8" key="1">
    <citation type="journal article" date="2019" name="bioRxiv">
        <title>The Genome of the Zebra Mussel, Dreissena polymorpha: A Resource for Invasive Species Research.</title>
        <authorList>
            <person name="McCartney M.A."/>
            <person name="Auch B."/>
            <person name="Kono T."/>
            <person name="Mallez S."/>
            <person name="Zhang Y."/>
            <person name="Obille A."/>
            <person name="Becker A."/>
            <person name="Abrahante J.E."/>
            <person name="Garbe J."/>
            <person name="Badalamenti J.P."/>
            <person name="Herman A."/>
            <person name="Mangelson H."/>
            <person name="Liachko I."/>
            <person name="Sullivan S."/>
            <person name="Sone E.D."/>
            <person name="Koren S."/>
            <person name="Silverstein K.A.T."/>
            <person name="Beckman K.B."/>
            <person name="Gohl D.M."/>
        </authorList>
    </citation>
    <scope>NUCLEOTIDE SEQUENCE</scope>
    <source>
        <strain evidence="8">Duluth1</strain>
        <tissue evidence="8">Whole animal</tissue>
    </source>
</reference>
<dbReference type="InterPro" id="IPR001841">
    <property type="entry name" value="Znf_RING"/>
</dbReference>
<dbReference type="SUPFAM" id="SSF57850">
    <property type="entry name" value="RING/U-box"/>
    <property type="match status" value="1"/>
</dbReference>
<dbReference type="Gene3D" id="3.30.160.60">
    <property type="entry name" value="Classic Zinc Finger"/>
    <property type="match status" value="1"/>
</dbReference>
<dbReference type="PROSITE" id="PS50119">
    <property type="entry name" value="ZF_BBOX"/>
    <property type="match status" value="2"/>
</dbReference>
<dbReference type="GO" id="GO:0061630">
    <property type="term" value="F:ubiquitin protein ligase activity"/>
    <property type="evidence" value="ECO:0007669"/>
    <property type="project" value="TreeGrafter"/>
</dbReference>
<feature type="domain" description="RING-type" evidence="6">
    <location>
        <begin position="15"/>
        <end position="58"/>
    </location>
</feature>